<reference evidence="3" key="1">
    <citation type="submission" date="2020-06" db="EMBL/GenBank/DDBJ databases">
        <title>Thalassolituus marinus alknpb1M-1, a hydrocarbon-degrading bacterium isolated from the deep-sea overlying water using an in-situ strategy from the South China Sea basin.</title>
        <authorList>
            <person name="Dong C."/>
            <person name="Chen Y."/>
            <person name="Shao Z."/>
        </authorList>
    </citation>
    <scope>NUCLEOTIDE SEQUENCE [LARGE SCALE GENOMIC DNA]</scope>
    <source>
        <strain evidence="3">alknpb1M-1</strain>
    </source>
</reference>
<dbReference type="RefSeq" id="WP_260997272.1">
    <property type="nucleotide sequence ID" value="NZ_CP054475.1"/>
</dbReference>
<proteinExistence type="predicted"/>
<keyword evidence="1" id="KW-0732">Signal</keyword>
<evidence type="ECO:0000313" key="2">
    <source>
        <dbReference type="EMBL" id="UXD88542.1"/>
    </source>
</evidence>
<organism evidence="2 3">
    <name type="scientific">Thalassolituus hydrocarboniclasticus</name>
    <dbReference type="NCBI Taxonomy" id="2742796"/>
    <lineage>
        <taxon>Bacteria</taxon>
        <taxon>Pseudomonadati</taxon>
        <taxon>Pseudomonadota</taxon>
        <taxon>Gammaproteobacteria</taxon>
        <taxon>Oceanospirillales</taxon>
        <taxon>Oceanospirillaceae</taxon>
        <taxon>Thalassolituus</taxon>
    </lineage>
</organism>
<dbReference type="InterPro" id="IPR010727">
    <property type="entry name" value="DUF1302"/>
</dbReference>
<name>A0ABY6ACR5_9GAMM</name>
<feature type="signal peptide" evidence="1">
    <location>
        <begin position="1"/>
        <end position="29"/>
    </location>
</feature>
<evidence type="ECO:0000313" key="3">
    <source>
        <dbReference type="Proteomes" id="UP001065322"/>
    </source>
</evidence>
<protein>
    <submittedName>
        <fullName evidence="2">DUF1302 domain-containing protein</fullName>
    </submittedName>
</protein>
<accession>A0ABY6ACR5</accession>
<sequence length="642" mass="69786">MSIKKENWLMMRKIPLAIAISAVSASASAVEFNFGDLGIQVDNTVSYGVAWRTSDRDADQIMPANGPAVGLTAGTGSSYNYDDGTLNYSKGDIYTNAVKWSGDLEINYHNFGGFFRARAYYDTALMDEETDFKPLNDATKDAAGKGAELLDAYVWADMELGSTPVNLRVGRQVISWGESTFIQGGINSINPVDASAFRKPGAEVKEGLLPVNMVYTSIGLSADVTLEAFYQLEWEKTRTDPCGTFFSTVDFVADGCGPVILGGEADERDILEFRQTEIDAGVPLADRVAPVTERLADDQPKDSGQYGLAVRWYSEALGDTEFGFYHMNIHSRVPYINGAVTNQDRSGVLTGTPNMQVNPDASYDTYRPLYQIAYPEDIQISGISFATSTEGGASISGEISYKPDMPLQWNAFELILAGNGAPYSRLYQQRAEEAGNASALYGEIAEGYDHFDMWQAQMTFIKFFDRVLGADRLALVSEIGMTYVDGLPNTDDARYGRSGAYGIGNNDGVWNANALTSATNFCSADTFNGNPNSAKNVQTKNCTDDGYVTELSGGIRLRAAMDFNNAFAGVNVTPTLSVAYDKGNGPEPGAQFLDDRLTTGLGVSFVYLNRTSVDVSYTNFSGGDYNQMVDRDNVSLSAKYSF</sequence>
<dbReference type="Pfam" id="PF06980">
    <property type="entry name" value="DUF1302"/>
    <property type="match status" value="1"/>
</dbReference>
<gene>
    <name evidence="2" type="ORF">HUF19_14370</name>
</gene>
<dbReference type="Proteomes" id="UP001065322">
    <property type="component" value="Chromosome"/>
</dbReference>
<feature type="chain" id="PRO_5046407859" evidence="1">
    <location>
        <begin position="30"/>
        <end position="642"/>
    </location>
</feature>
<evidence type="ECO:0000256" key="1">
    <source>
        <dbReference type="SAM" id="SignalP"/>
    </source>
</evidence>
<dbReference type="EMBL" id="CP054475">
    <property type="protein sequence ID" value="UXD88542.1"/>
    <property type="molecule type" value="Genomic_DNA"/>
</dbReference>
<keyword evidence="3" id="KW-1185">Reference proteome</keyword>